<comment type="caution">
    <text evidence="7">The sequence shown here is derived from an EMBL/GenBank/DDBJ whole genome shotgun (WGS) entry which is preliminary data.</text>
</comment>
<evidence type="ECO:0000256" key="1">
    <source>
        <dbReference type="ARBA" id="ARBA00022536"/>
    </source>
</evidence>
<dbReference type="PRINTS" id="PR00011">
    <property type="entry name" value="EGFLAMININ"/>
</dbReference>
<evidence type="ECO:0000313" key="8">
    <source>
        <dbReference type="Proteomes" id="UP001530293"/>
    </source>
</evidence>
<evidence type="ECO:0000256" key="4">
    <source>
        <dbReference type="PROSITE-ProRule" id="PRU00076"/>
    </source>
</evidence>
<feature type="signal peptide" evidence="5">
    <location>
        <begin position="1"/>
        <end position="22"/>
    </location>
</feature>
<feature type="disulfide bond" evidence="4">
    <location>
        <begin position="398"/>
        <end position="407"/>
    </location>
</feature>
<dbReference type="SMART" id="SM00181">
    <property type="entry name" value="EGF"/>
    <property type="match status" value="6"/>
</dbReference>
<dbReference type="PROSITE" id="PS01186">
    <property type="entry name" value="EGF_2"/>
    <property type="match status" value="3"/>
</dbReference>
<dbReference type="InterPro" id="IPR000742">
    <property type="entry name" value="EGF"/>
</dbReference>
<dbReference type="Gene3D" id="2.10.25.10">
    <property type="entry name" value="Laminin"/>
    <property type="match status" value="2"/>
</dbReference>
<dbReference type="EMBL" id="JALLBG020000092">
    <property type="protein sequence ID" value="KAL3765748.1"/>
    <property type="molecule type" value="Genomic_DNA"/>
</dbReference>
<organism evidence="7 8">
    <name type="scientific">Discostella pseudostelligera</name>
    <dbReference type="NCBI Taxonomy" id="259834"/>
    <lineage>
        <taxon>Eukaryota</taxon>
        <taxon>Sar</taxon>
        <taxon>Stramenopiles</taxon>
        <taxon>Ochrophyta</taxon>
        <taxon>Bacillariophyta</taxon>
        <taxon>Coscinodiscophyceae</taxon>
        <taxon>Thalassiosirophycidae</taxon>
        <taxon>Stephanodiscales</taxon>
        <taxon>Stephanodiscaceae</taxon>
        <taxon>Discostella</taxon>
    </lineage>
</organism>
<feature type="domain" description="EGF-like" evidence="6">
    <location>
        <begin position="21"/>
        <end position="51"/>
    </location>
</feature>
<dbReference type="Gene3D" id="2.170.300.10">
    <property type="entry name" value="Tie2 ligand-binding domain superfamily"/>
    <property type="match status" value="1"/>
</dbReference>
<dbReference type="PROSITE" id="PS50026">
    <property type="entry name" value="EGF_3"/>
    <property type="match status" value="2"/>
</dbReference>
<reference evidence="7 8" key="1">
    <citation type="submission" date="2024-10" db="EMBL/GenBank/DDBJ databases">
        <title>Updated reference genomes for cyclostephanoid diatoms.</title>
        <authorList>
            <person name="Roberts W.R."/>
            <person name="Alverson A.J."/>
        </authorList>
    </citation>
    <scope>NUCLEOTIDE SEQUENCE [LARGE SCALE GENOMIC DNA]</scope>
    <source>
        <strain evidence="7 8">AJA232-27</strain>
    </source>
</reference>
<gene>
    <name evidence="7" type="ORF">ACHAWU_009716</name>
</gene>
<feature type="disulfide bond" evidence="4">
    <location>
        <begin position="41"/>
        <end position="50"/>
    </location>
</feature>
<dbReference type="Pfam" id="PF23106">
    <property type="entry name" value="EGF_Teneurin"/>
    <property type="match status" value="2"/>
</dbReference>
<dbReference type="AlphaFoldDB" id="A0ABD3MPR0"/>
<evidence type="ECO:0000256" key="3">
    <source>
        <dbReference type="ARBA" id="ARBA00023157"/>
    </source>
</evidence>
<keyword evidence="5" id="KW-0732">Signal</keyword>
<dbReference type="Pfam" id="PF00053">
    <property type="entry name" value="EGF_laminin"/>
    <property type="match status" value="1"/>
</dbReference>
<keyword evidence="1 4" id="KW-0245">EGF-like domain</keyword>
<dbReference type="InterPro" id="IPR051216">
    <property type="entry name" value="Teneurin"/>
</dbReference>
<accession>A0ABD3MPR0</accession>
<dbReference type="InterPro" id="IPR002049">
    <property type="entry name" value="LE_dom"/>
</dbReference>
<evidence type="ECO:0000256" key="5">
    <source>
        <dbReference type="SAM" id="SignalP"/>
    </source>
</evidence>
<name>A0ABD3MPR0_9STRA</name>
<evidence type="ECO:0000313" key="7">
    <source>
        <dbReference type="EMBL" id="KAL3765748.1"/>
    </source>
</evidence>
<keyword evidence="8" id="KW-1185">Reference proteome</keyword>
<dbReference type="PROSITE" id="PS00022">
    <property type="entry name" value="EGF_1"/>
    <property type="match status" value="4"/>
</dbReference>
<sequence length="595" mass="62233">MRAISFIPTVTILSSLTLPCLGCPNKCSRNGTCTPLGICSCNSGFTGGDCSIRTCPSGLAFSDVAEASDMAHGSIPCSGKGTCVNGNCVCRAGFTGTACERSKLDNLDHALIQGSTIQHSHLVAVTFDEQQNVGGIATIMGDAYRCDISQKQHATTNLSNLPTTNGMQTRSTGAYVILDIKVSTPNCGDDPLTTTETAQEIQLLRCTANSSSGGKVILYYDGNPSANIPVDASPVVLQRALEEIPDIETVHVTYSEGSVLCRNDGTDNIVSITFTSNFGPLPPLVAESIDMEPSSVVEIAADDAYGMLTDHNGVNFFHTKGDKENDECSNRGICDQGTGTCKCFSTNGDTYSGSDGYGGSGNRGDCGHAVTAPISNCPGTPPCSNRGVCDPITLRCKCEESFTGGDCSLRTCKKGLAWFGYPSANNVAHDIEMECSNMGVCHRVVGECACNYGFFGAACEYMGCGSEGSAASCSGHGSCLSMRELGLRHEDDNGSLLPVTYGSIANGAATWDADRIFGCSCDDNFEGFDCSRRTCPVGVDPDSDDSTLHTCSNHGLCDHNEGKCKCFAGWGSSDGSGNLGPNNDCGARSKLRGIP</sequence>
<keyword evidence="2" id="KW-0677">Repeat</keyword>
<dbReference type="PANTHER" id="PTHR11219:SF69">
    <property type="entry name" value="TENEURIN-A"/>
    <property type="match status" value="1"/>
</dbReference>
<evidence type="ECO:0000256" key="2">
    <source>
        <dbReference type="ARBA" id="ARBA00022737"/>
    </source>
</evidence>
<keyword evidence="3 4" id="KW-1015">Disulfide bond</keyword>
<feature type="chain" id="PRO_5044831568" description="EGF-like domain-containing protein" evidence="5">
    <location>
        <begin position="23"/>
        <end position="595"/>
    </location>
</feature>
<protein>
    <recommendedName>
        <fullName evidence="6">EGF-like domain-containing protein</fullName>
    </recommendedName>
</protein>
<feature type="domain" description="EGF-like" evidence="6">
    <location>
        <begin position="373"/>
        <end position="408"/>
    </location>
</feature>
<feature type="disulfide bond" evidence="4">
    <location>
        <begin position="23"/>
        <end position="33"/>
    </location>
</feature>
<dbReference type="Proteomes" id="UP001530293">
    <property type="component" value="Unassembled WGS sequence"/>
</dbReference>
<dbReference type="PANTHER" id="PTHR11219">
    <property type="entry name" value="TENEURIN AND N-ACETYLGLUCOSAMINE-1-PHOSPHODIESTER ALPHA-N-ACETYLGLUCOSAMINIDASE"/>
    <property type="match status" value="1"/>
</dbReference>
<dbReference type="SUPFAM" id="SSF57196">
    <property type="entry name" value="EGF/Laminin"/>
    <property type="match status" value="1"/>
</dbReference>
<proteinExistence type="predicted"/>
<comment type="caution">
    <text evidence="4">Lacks conserved residue(s) required for the propagation of feature annotation.</text>
</comment>
<evidence type="ECO:0000259" key="6">
    <source>
        <dbReference type="PROSITE" id="PS50026"/>
    </source>
</evidence>